<accession>A0A7R7EKD4</accession>
<gene>
    <name evidence="1" type="ORF">bsdtb5_16670</name>
</gene>
<dbReference type="GO" id="GO:0005737">
    <property type="term" value="C:cytoplasm"/>
    <property type="evidence" value="ECO:0007669"/>
    <property type="project" value="TreeGrafter"/>
</dbReference>
<dbReference type="PANTHER" id="PTHR19288">
    <property type="entry name" value="4-NITROPHENYLPHOSPHATASE-RELATED"/>
    <property type="match status" value="1"/>
</dbReference>
<dbReference type="SUPFAM" id="SSF56784">
    <property type="entry name" value="HAD-like"/>
    <property type="match status" value="1"/>
</dbReference>
<dbReference type="NCBIfam" id="TIGR01662">
    <property type="entry name" value="HAD-SF-IIIA"/>
    <property type="match status" value="1"/>
</dbReference>
<dbReference type="AlphaFoldDB" id="A0A7R7EKD4"/>
<dbReference type="PANTHER" id="PTHR19288:SF25">
    <property type="entry name" value="PHOSPHATIDYLGLYCEROPHOSPHATASE GEP4, MITOCHONDRIAL"/>
    <property type="match status" value="1"/>
</dbReference>
<evidence type="ECO:0000313" key="2">
    <source>
        <dbReference type="Proteomes" id="UP000595897"/>
    </source>
</evidence>
<dbReference type="InterPro" id="IPR006549">
    <property type="entry name" value="HAD-SF_hydro_IIIA"/>
</dbReference>
<dbReference type="Pfam" id="PF13242">
    <property type="entry name" value="Hydrolase_like"/>
    <property type="match status" value="1"/>
</dbReference>
<dbReference type="InterPro" id="IPR023214">
    <property type="entry name" value="HAD_sf"/>
</dbReference>
<dbReference type="RefSeq" id="WP_271715597.1">
    <property type="nucleotide sequence ID" value="NZ_AP024169.1"/>
</dbReference>
<dbReference type="InterPro" id="IPR010021">
    <property type="entry name" value="PGPP1/Gep4"/>
</dbReference>
<evidence type="ECO:0008006" key="3">
    <source>
        <dbReference type="Google" id="ProtNLM"/>
    </source>
</evidence>
<dbReference type="Gene3D" id="3.40.50.1000">
    <property type="entry name" value="HAD superfamily/HAD-like"/>
    <property type="match status" value="1"/>
</dbReference>
<keyword evidence="2" id="KW-1185">Reference proteome</keyword>
<proteinExistence type="predicted"/>
<dbReference type="KEGG" id="ahb:bsdtb5_16670"/>
<dbReference type="GO" id="GO:0008962">
    <property type="term" value="F:phosphatidylglycerophosphatase activity"/>
    <property type="evidence" value="ECO:0007669"/>
    <property type="project" value="InterPro"/>
</dbReference>
<protein>
    <recommendedName>
        <fullName evidence="3">YqeG family HAD IIIA-type phosphatase</fullName>
    </recommendedName>
</protein>
<dbReference type="InterPro" id="IPR036412">
    <property type="entry name" value="HAD-like_sf"/>
</dbReference>
<dbReference type="NCBIfam" id="TIGR01668">
    <property type="entry name" value="YqeG_hyp_ppase"/>
    <property type="match status" value="1"/>
</dbReference>
<reference evidence="1 2" key="1">
    <citation type="submission" date="2020-11" db="EMBL/GenBank/DDBJ databases">
        <title>Draft genome sequencing of a Lachnospiraceae strain isolated from anoxic soil subjected to BSD treatment.</title>
        <authorList>
            <person name="Uek A."/>
            <person name="Tonouchi A."/>
        </authorList>
    </citation>
    <scope>NUCLEOTIDE SEQUENCE [LARGE SCALE GENOMIC DNA]</scope>
    <source>
        <strain evidence="1 2">TB5</strain>
    </source>
</reference>
<dbReference type="Proteomes" id="UP000595897">
    <property type="component" value="Chromosome"/>
</dbReference>
<sequence length="170" mass="20270">MFKRFYPSEYVDSTYEIDFRGLYQKGYRGLLFDIDNTLVEHGADASEQAIHFFRELKEIGYEVCLLSNNKIERVERFNNKIKVKYIHNARKPSKKNYLKAMQLMKTDVNNTVFIGDQLFTDVFGANRVGLRTYLVKPIDPKEEIQIVLKRYLERVVLHYYKKSLKKKKVR</sequence>
<evidence type="ECO:0000313" key="1">
    <source>
        <dbReference type="EMBL" id="BCN30372.1"/>
    </source>
</evidence>
<dbReference type="EMBL" id="AP024169">
    <property type="protein sequence ID" value="BCN30372.1"/>
    <property type="molecule type" value="Genomic_DNA"/>
</dbReference>
<name>A0A7R7EKD4_9FIRM</name>
<organism evidence="1 2">
    <name type="scientific">Anaeromicropila herbilytica</name>
    <dbReference type="NCBI Taxonomy" id="2785025"/>
    <lineage>
        <taxon>Bacteria</taxon>
        <taxon>Bacillati</taxon>
        <taxon>Bacillota</taxon>
        <taxon>Clostridia</taxon>
        <taxon>Lachnospirales</taxon>
        <taxon>Lachnospiraceae</taxon>
        <taxon>Anaeromicropila</taxon>
    </lineage>
</organism>